<feature type="transmembrane region" description="Helical" evidence="6">
    <location>
        <begin position="353"/>
        <end position="376"/>
    </location>
</feature>
<keyword evidence="4 6" id="KW-1133">Transmembrane helix</keyword>
<dbReference type="Proteomes" id="UP000276282">
    <property type="component" value="Unassembled WGS sequence"/>
</dbReference>
<accession>A0A495PMK6</accession>
<feature type="transmembrane region" description="Helical" evidence="6">
    <location>
        <begin position="474"/>
        <end position="492"/>
    </location>
</feature>
<dbReference type="Pfam" id="PF07690">
    <property type="entry name" value="MFS_1"/>
    <property type="match status" value="1"/>
</dbReference>
<keyword evidence="2" id="KW-0813">Transport</keyword>
<feature type="transmembrane region" description="Helical" evidence="6">
    <location>
        <begin position="102"/>
        <end position="120"/>
    </location>
</feature>
<dbReference type="InterPro" id="IPR020846">
    <property type="entry name" value="MFS_dom"/>
</dbReference>
<evidence type="ECO:0000256" key="1">
    <source>
        <dbReference type="ARBA" id="ARBA00004141"/>
    </source>
</evidence>
<evidence type="ECO:0000313" key="9">
    <source>
        <dbReference type="Proteomes" id="UP000276282"/>
    </source>
</evidence>
<evidence type="ECO:0000313" key="8">
    <source>
        <dbReference type="EMBL" id="RKS50708.1"/>
    </source>
</evidence>
<dbReference type="GO" id="GO:0022857">
    <property type="term" value="F:transmembrane transporter activity"/>
    <property type="evidence" value="ECO:0007669"/>
    <property type="project" value="InterPro"/>
</dbReference>
<evidence type="ECO:0000256" key="3">
    <source>
        <dbReference type="ARBA" id="ARBA00022692"/>
    </source>
</evidence>
<dbReference type="InterPro" id="IPR036259">
    <property type="entry name" value="MFS_trans_sf"/>
</dbReference>
<feature type="transmembrane region" description="Helical" evidence="6">
    <location>
        <begin position="238"/>
        <end position="258"/>
    </location>
</feature>
<reference evidence="8 9" key="1">
    <citation type="submission" date="2018-10" db="EMBL/GenBank/DDBJ databases">
        <title>Genomic Encyclopedia of Archaeal and Bacterial Type Strains, Phase II (KMG-II): from individual species to whole genera.</title>
        <authorList>
            <person name="Goeker M."/>
        </authorList>
    </citation>
    <scope>NUCLEOTIDE SEQUENCE [LARGE SCALE GENOMIC DNA]</scope>
    <source>
        <strain evidence="8 9">DSM 19839</strain>
    </source>
</reference>
<dbReference type="AlphaFoldDB" id="A0A495PMK6"/>
<feature type="domain" description="Major facilitator superfamily (MFS) profile" evidence="7">
    <location>
        <begin position="10"/>
        <end position="499"/>
    </location>
</feature>
<dbReference type="GO" id="GO:0016020">
    <property type="term" value="C:membrane"/>
    <property type="evidence" value="ECO:0007669"/>
    <property type="project" value="UniProtKB-SubCell"/>
</dbReference>
<dbReference type="RefSeq" id="WP_121346299.1">
    <property type="nucleotide sequence ID" value="NZ_RBLG01000003.1"/>
</dbReference>
<evidence type="ECO:0000256" key="6">
    <source>
        <dbReference type="SAM" id="Phobius"/>
    </source>
</evidence>
<organism evidence="8 9">
    <name type="scientific">Gillisia mitskevichiae</name>
    <dbReference type="NCBI Taxonomy" id="270921"/>
    <lineage>
        <taxon>Bacteria</taxon>
        <taxon>Pseudomonadati</taxon>
        <taxon>Bacteroidota</taxon>
        <taxon>Flavobacteriia</taxon>
        <taxon>Flavobacteriales</taxon>
        <taxon>Flavobacteriaceae</taxon>
        <taxon>Gillisia</taxon>
    </lineage>
</organism>
<feature type="transmembrane region" description="Helical" evidence="6">
    <location>
        <begin position="310"/>
        <end position="333"/>
    </location>
</feature>
<dbReference type="PROSITE" id="PS50850">
    <property type="entry name" value="MFS"/>
    <property type="match status" value="1"/>
</dbReference>
<keyword evidence="3 6" id="KW-0812">Transmembrane</keyword>
<comment type="subcellular location">
    <subcellularLocation>
        <location evidence="1">Membrane</location>
        <topology evidence="1">Multi-pass membrane protein</topology>
    </subcellularLocation>
</comment>
<dbReference type="Gene3D" id="1.20.1250.20">
    <property type="entry name" value="MFS general substrate transporter like domains"/>
    <property type="match status" value="1"/>
</dbReference>
<evidence type="ECO:0000256" key="2">
    <source>
        <dbReference type="ARBA" id="ARBA00022448"/>
    </source>
</evidence>
<protein>
    <submittedName>
        <fullName evidence="8">Maltose/moltooligosaccharide transporter</fullName>
    </submittedName>
</protein>
<feature type="transmembrane region" description="Helical" evidence="6">
    <location>
        <begin position="264"/>
        <end position="281"/>
    </location>
</feature>
<dbReference type="PANTHER" id="PTHR19432">
    <property type="entry name" value="SUGAR TRANSPORTER"/>
    <property type="match status" value="1"/>
</dbReference>
<keyword evidence="5 6" id="KW-0472">Membrane</keyword>
<gene>
    <name evidence="8" type="ORF">BC962_2481</name>
</gene>
<dbReference type="OrthoDB" id="7584869at2"/>
<dbReference type="EMBL" id="RBLG01000003">
    <property type="protein sequence ID" value="RKS50708.1"/>
    <property type="molecule type" value="Genomic_DNA"/>
</dbReference>
<feature type="transmembrane region" description="Helical" evidence="6">
    <location>
        <begin position="80"/>
        <end position="96"/>
    </location>
</feature>
<evidence type="ECO:0000256" key="4">
    <source>
        <dbReference type="ARBA" id="ARBA00022989"/>
    </source>
</evidence>
<feature type="transmembrane region" description="Helical" evidence="6">
    <location>
        <begin position="383"/>
        <end position="402"/>
    </location>
</feature>
<sequence length="506" mass="56249">MQKRNLSFWEIWNMSFGFLGIQFGFALQNANTSRIFETLGAQVEDIPILWIAAPVTGLIVQPIVGYFSDRTWTKLGRRRPYFLIGAILSSLALFIMPNSPTLWVAAGTLWIMDASINISMEPFRAFVGDNLPERQRTLGFSMQSFFIGIGAVVGSLLPYMFTNWFGVSNTAPEGIIPDSVKWSFYVGGVVFLLAVLWTVFKSKEYSPAELAAFDKADKAISSINDEVIDKQKNIKTQFTSGIIMAIIGLLFSGVIFYKDLTKELYILFIGLLFAGVLFIIVSQLRKNQVRNGFTIIITDMLNMPKAMKQLAWVQFFSWFALFSMWIYTTQAVTGHVFGTSDTTSELYNDSADWVTVMFTVYNGVAAAVAFLLPVLARRTSNKFTHLLALCAGGLGLISIYFLSDKVGLLLAMVGVGIAWASILSIPYAMLSGSLPSNKMGYYMGVFNFFIVIPQIVAATILGFLVKEFFGNEPIYALLIGGFSMILAGFLTLRVQTQRKINISEQN</sequence>
<keyword evidence="9" id="KW-1185">Reference proteome</keyword>
<feature type="transmembrane region" description="Helical" evidence="6">
    <location>
        <begin position="441"/>
        <end position="462"/>
    </location>
</feature>
<feature type="transmembrane region" description="Helical" evidence="6">
    <location>
        <begin position="48"/>
        <end position="68"/>
    </location>
</feature>
<feature type="transmembrane region" description="Helical" evidence="6">
    <location>
        <begin position="182"/>
        <end position="200"/>
    </location>
</feature>
<dbReference type="PANTHER" id="PTHR19432:SF35">
    <property type="entry name" value="SOLUTE CARRIER FAMILY 45 MEMBER 3 ISOFORM X1"/>
    <property type="match status" value="1"/>
</dbReference>
<proteinExistence type="predicted"/>
<dbReference type="InterPro" id="IPR011701">
    <property type="entry name" value="MFS"/>
</dbReference>
<feature type="transmembrane region" description="Helical" evidence="6">
    <location>
        <begin position="140"/>
        <end position="162"/>
    </location>
</feature>
<comment type="caution">
    <text evidence="8">The sequence shown here is derived from an EMBL/GenBank/DDBJ whole genome shotgun (WGS) entry which is preliminary data.</text>
</comment>
<name>A0A495PMK6_9FLAO</name>
<evidence type="ECO:0000259" key="7">
    <source>
        <dbReference type="PROSITE" id="PS50850"/>
    </source>
</evidence>
<feature type="transmembrane region" description="Helical" evidence="6">
    <location>
        <begin position="408"/>
        <end position="429"/>
    </location>
</feature>
<evidence type="ECO:0000256" key="5">
    <source>
        <dbReference type="ARBA" id="ARBA00023136"/>
    </source>
</evidence>
<dbReference type="SUPFAM" id="SSF103473">
    <property type="entry name" value="MFS general substrate transporter"/>
    <property type="match status" value="1"/>
</dbReference>